<dbReference type="InterPro" id="IPR003736">
    <property type="entry name" value="PAAI_dom"/>
</dbReference>
<dbReference type="AlphaFoldDB" id="A0A382E7Z8"/>
<organism evidence="3">
    <name type="scientific">marine metagenome</name>
    <dbReference type="NCBI Taxonomy" id="408172"/>
    <lineage>
        <taxon>unclassified sequences</taxon>
        <taxon>metagenomes</taxon>
        <taxon>ecological metagenomes</taxon>
    </lineage>
</organism>
<protein>
    <recommendedName>
        <fullName evidence="2">Thioesterase domain-containing protein</fullName>
    </recommendedName>
</protein>
<accession>A0A382E7Z8</accession>
<dbReference type="EMBL" id="UINC01042834">
    <property type="protein sequence ID" value="SVB45997.1"/>
    <property type="molecule type" value="Genomic_DNA"/>
</dbReference>
<evidence type="ECO:0000256" key="1">
    <source>
        <dbReference type="ARBA" id="ARBA00022801"/>
    </source>
</evidence>
<evidence type="ECO:0000313" key="3">
    <source>
        <dbReference type="EMBL" id="SVB45997.1"/>
    </source>
</evidence>
<dbReference type="NCBIfam" id="TIGR00369">
    <property type="entry name" value="unchar_dom_1"/>
    <property type="match status" value="1"/>
</dbReference>
<dbReference type="PANTHER" id="PTHR42856">
    <property type="entry name" value="ACYL-COENZYME A THIOESTERASE PAAI"/>
    <property type="match status" value="1"/>
</dbReference>
<dbReference type="SUPFAM" id="SSF54637">
    <property type="entry name" value="Thioesterase/thiol ester dehydrase-isomerase"/>
    <property type="match status" value="1"/>
</dbReference>
<dbReference type="InterPro" id="IPR006683">
    <property type="entry name" value="Thioestr_dom"/>
</dbReference>
<dbReference type="PANTHER" id="PTHR42856:SF1">
    <property type="entry name" value="ACYL-COENZYME A THIOESTERASE PAAI"/>
    <property type="match status" value="1"/>
</dbReference>
<keyword evidence="1" id="KW-0378">Hydrolase</keyword>
<sequence>MAVDTGAEGYDVFPLRSFLDFDIGDGPDGAVAYLDVDDRHLNPNGIVHGGVVFTLADTAMGRATMVVLDDGQICASIEVSVRYLRPIPGGRLVATASVISAGRRIVHLECRVTVDGDERPVAVLQGSFAVLEA</sequence>
<name>A0A382E7Z8_9ZZZZ</name>
<reference evidence="3" key="1">
    <citation type="submission" date="2018-05" db="EMBL/GenBank/DDBJ databases">
        <authorList>
            <person name="Lanie J.A."/>
            <person name="Ng W.-L."/>
            <person name="Kazmierczak K.M."/>
            <person name="Andrzejewski T.M."/>
            <person name="Davidsen T.M."/>
            <person name="Wayne K.J."/>
            <person name="Tettelin H."/>
            <person name="Glass J.I."/>
            <person name="Rusch D."/>
            <person name="Podicherti R."/>
            <person name="Tsui H.-C.T."/>
            <person name="Winkler M.E."/>
        </authorList>
    </citation>
    <scope>NUCLEOTIDE SEQUENCE</scope>
</reference>
<feature type="domain" description="Thioesterase" evidence="2">
    <location>
        <begin position="44"/>
        <end position="118"/>
    </location>
</feature>
<dbReference type="GO" id="GO:0016289">
    <property type="term" value="F:acyl-CoA hydrolase activity"/>
    <property type="evidence" value="ECO:0007669"/>
    <property type="project" value="TreeGrafter"/>
</dbReference>
<gene>
    <name evidence="3" type="ORF">METZ01_LOCUS198851</name>
</gene>
<dbReference type="Pfam" id="PF03061">
    <property type="entry name" value="4HBT"/>
    <property type="match status" value="1"/>
</dbReference>
<proteinExistence type="predicted"/>
<dbReference type="InterPro" id="IPR052723">
    <property type="entry name" value="Acyl-CoA_thioesterase_PaaI"/>
</dbReference>
<dbReference type="InterPro" id="IPR029069">
    <property type="entry name" value="HotDog_dom_sf"/>
</dbReference>
<evidence type="ECO:0000259" key="2">
    <source>
        <dbReference type="Pfam" id="PF03061"/>
    </source>
</evidence>
<dbReference type="Gene3D" id="3.10.129.10">
    <property type="entry name" value="Hotdog Thioesterase"/>
    <property type="match status" value="1"/>
</dbReference>
<dbReference type="CDD" id="cd03443">
    <property type="entry name" value="PaaI_thioesterase"/>
    <property type="match status" value="1"/>
</dbReference>